<dbReference type="Pfam" id="PF12854">
    <property type="entry name" value="PPR_1"/>
    <property type="match status" value="1"/>
</dbReference>
<dbReference type="InterPro" id="IPR050667">
    <property type="entry name" value="PPR-containing_protein"/>
</dbReference>
<feature type="non-terminal residue" evidence="4">
    <location>
        <position position="149"/>
    </location>
</feature>
<proteinExistence type="inferred from homology"/>
<evidence type="ECO:0000313" key="5">
    <source>
        <dbReference type="Proteomes" id="UP000265520"/>
    </source>
</evidence>
<dbReference type="Proteomes" id="UP000265520">
    <property type="component" value="Unassembled WGS sequence"/>
</dbReference>
<evidence type="ECO:0000256" key="2">
    <source>
        <dbReference type="ARBA" id="ARBA00022737"/>
    </source>
</evidence>
<dbReference type="Gene3D" id="1.25.40.10">
    <property type="entry name" value="Tetratricopeptide repeat domain"/>
    <property type="match status" value="1"/>
</dbReference>
<comment type="caution">
    <text evidence="4">The sequence shown here is derived from an EMBL/GenBank/DDBJ whole genome shotgun (WGS) entry which is preliminary data.</text>
</comment>
<dbReference type="EMBL" id="LXQA010087549">
    <property type="protein sequence ID" value="MCI13266.1"/>
    <property type="molecule type" value="Genomic_DNA"/>
</dbReference>
<evidence type="ECO:0000256" key="1">
    <source>
        <dbReference type="ARBA" id="ARBA00007626"/>
    </source>
</evidence>
<keyword evidence="2" id="KW-0677">Repeat</keyword>
<dbReference type="InterPro" id="IPR011990">
    <property type="entry name" value="TPR-like_helical_dom_sf"/>
</dbReference>
<sequence>MVKVPPEKAFSFFISSTCQGLQHTSQSVSFILNRLLSSGMQSQAQSILARVISGQIASAMFSASSLMEELTQTHFTSYSTHALLYEAIVNAYGFCEAGDLVKSFQLLAMMEETGFSPNVVIYTTLIDGCCKNGDVHLGKKLFSKMEGLD</sequence>
<dbReference type="PANTHER" id="PTHR47939">
    <property type="entry name" value="MEMBRANE-ASSOCIATED SALT-INDUCIBLE PROTEIN-LIKE"/>
    <property type="match status" value="1"/>
</dbReference>
<accession>A0A392PPN5</accession>
<dbReference type="InterPro" id="IPR002885">
    <property type="entry name" value="PPR_rpt"/>
</dbReference>
<reference evidence="4 5" key="1">
    <citation type="journal article" date="2018" name="Front. Plant Sci.">
        <title>Red Clover (Trifolium pratense) and Zigzag Clover (T. medium) - A Picture of Genomic Similarities and Differences.</title>
        <authorList>
            <person name="Dluhosova J."/>
            <person name="Istvanek J."/>
            <person name="Nedelnik J."/>
            <person name="Repkova J."/>
        </authorList>
    </citation>
    <scope>NUCLEOTIDE SEQUENCE [LARGE SCALE GENOMIC DNA]</scope>
    <source>
        <strain evidence="5">cv. 10/8</strain>
        <tissue evidence="4">Leaf</tissue>
    </source>
</reference>
<protein>
    <submittedName>
        <fullName evidence="4">Pentatricopeptide repeat-containing protein</fullName>
    </submittedName>
</protein>
<evidence type="ECO:0000313" key="4">
    <source>
        <dbReference type="EMBL" id="MCI13266.1"/>
    </source>
</evidence>
<feature type="repeat" description="PPR" evidence="3">
    <location>
        <begin position="118"/>
        <end position="149"/>
    </location>
</feature>
<dbReference type="NCBIfam" id="TIGR00756">
    <property type="entry name" value="PPR"/>
    <property type="match status" value="2"/>
</dbReference>
<evidence type="ECO:0000256" key="3">
    <source>
        <dbReference type="PROSITE-ProRule" id="PRU00708"/>
    </source>
</evidence>
<keyword evidence="5" id="KW-1185">Reference proteome</keyword>
<organism evidence="4 5">
    <name type="scientific">Trifolium medium</name>
    <dbReference type="NCBI Taxonomy" id="97028"/>
    <lineage>
        <taxon>Eukaryota</taxon>
        <taxon>Viridiplantae</taxon>
        <taxon>Streptophyta</taxon>
        <taxon>Embryophyta</taxon>
        <taxon>Tracheophyta</taxon>
        <taxon>Spermatophyta</taxon>
        <taxon>Magnoliopsida</taxon>
        <taxon>eudicotyledons</taxon>
        <taxon>Gunneridae</taxon>
        <taxon>Pentapetalae</taxon>
        <taxon>rosids</taxon>
        <taxon>fabids</taxon>
        <taxon>Fabales</taxon>
        <taxon>Fabaceae</taxon>
        <taxon>Papilionoideae</taxon>
        <taxon>50 kb inversion clade</taxon>
        <taxon>NPAAA clade</taxon>
        <taxon>Hologalegina</taxon>
        <taxon>IRL clade</taxon>
        <taxon>Trifolieae</taxon>
        <taxon>Trifolium</taxon>
    </lineage>
</organism>
<comment type="similarity">
    <text evidence="1">Belongs to the PPR family. P subfamily.</text>
</comment>
<name>A0A392PPN5_9FABA</name>
<dbReference type="PROSITE" id="PS51375">
    <property type="entry name" value="PPR"/>
    <property type="match status" value="1"/>
</dbReference>
<dbReference type="AlphaFoldDB" id="A0A392PPN5"/>
<dbReference type="PANTHER" id="PTHR47939:SF5">
    <property type="entry name" value="PENTACOTRIPEPTIDE-REPEAT REGION OF PRORP DOMAIN-CONTAINING PROTEIN"/>
    <property type="match status" value="1"/>
</dbReference>